<feature type="region of interest" description="Disordered" evidence="1">
    <location>
        <begin position="411"/>
        <end position="440"/>
    </location>
</feature>
<dbReference type="EMBL" id="CP120984">
    <property type="protein sequence ID" value="WLQ69224.1"/>
    <property type="molecule type" value="Genomic_DNA"/>
</dbReference>
<sequence length="3142" mass="341121">MLEHWYFTASLGLPPQTAATFLDVVTALDEPVGNERSEELVSSAIECLGQAGTGTALYALPHVLAAQRRFSGVTEVNARAAALYRDIASVAPEQLRTRIGAALRAAGGSEAHRALASLRDLLPDAGDGAAEADTSVPPYHDLVEQLAPTVALVVARFLAGRDPQGVGELLEQSPAVLDDALEGRHGRYALLHAAELCALLRPDGAEAAREALAVASRGAFDMEPDLLATAARVTFVLPPGGRRPEPGATVAALESEALTGELLLGWLGRWRTGGTLPKELDNDSRRLAYVRLGGVGPLRDSAMPSVLWQTALWSRAAEQDPAGTIERLALWWQTPQGPPRRPDEPAQRNFDQGLLTVTLPYTSYDAVLVHAHRLLTLRPPETPRPRLIFEQGPAEATPRATAARLWSPWLVAPAPPGPGKQTGAKGRAAAPPPPPELRDNQPEQLVRLLGAGLLAASLLGGTAHDEAAPREPDEVGPRRDHLLLLLIHLRDCLNRVFRPVMDALGEDMRLAGVYAGHLCSLILHAEATADLIGKGVRPTVHPSEIVRVVAALPQYQQDTHHPPLPEWGARNVALHWVQESSSGGTGPHRTEAGGRWFAGDPPPADGLLSLIGERERNAYTGTAVRAAQLSRDLHTHRRGAALRWDWRPESGLVFPAELTRGRPPVLTPGGLVLSGPLDVDRDSFSVEEWRDMAGGLGELLAQNDTHAIVPVTLDTLRLAALLERPELGDQGAHEDWVNAWSGRIRSLNSPTHLPRYVRARMFDMFGAQVEGAGSQERLLKVLEHVVDVIVDLSGGAQFYYDRLFEALSVRALPTEMANRLRVRALRALYHKWGGNPPVMVRDNPFATYVSRVSGRGTETALVRFLRATASVELRGQGMPLAGALSGLWASTQRPTPFAAVREATGQVTADARFVMAATVDRRTGETVLYPRSEDPQAALQRSARPFVHDAFRAAPDAERPAAGSLVLGVVCSVPRTGDRTSSLWVNCGLARPVECRVEPYDQRRWRIGSTVAVRLDDAGGGASVLPLAPLPPEDGEVRPAKLGRMDRFPWLTLRVDGIGADCYPKDASDKGIAARHRWDPDLARAFRAGEADAPREDTLARWHSGMRQWLPLDAGLPELAVAAGTPGPEGVTPVRLVLAGAATERSGFGAAWRFVTAPGHAYVLGPAAWEPEDWSRLDEACLADPPGLIVHAEFRDGESRLRLSAERAFDRHNALWLSVFDRPSGTAGNAGDDDQVRERNTHEEAFLRTDAVGQPQWQIDVPDIEGFPRSVAAAFTGTVGHRTRLLCSVDSWGDVGARKAEATVQPFQERGITEAKPTPEQYAEYARLPVNTVVELEWAERKAADGQNRATTTDGLRGLITTDSLTLTGDFPSLSRTAQRWAVVVSDSVGQAFPAPRRPSAVPLPAARLPELCRPPADGGLLPHRPSLTGMVVARIQVQGADRFSLLRVWFHLGTRVVVAELPAECFDVENPSVGDHLTGTPTSEGWMFSVHRRKLHLQALWEWAERPGDDWKQLGQLRGTEDEPRFLFQHPRLARLAAGPACSDPEPAGRANARRADNWQRGNTVRVVVQHGTTHLVGTVTGGELGKEFQPMHLEQTVLDVWDIGDEARRRGPELPGATRFVRVSREFDLSPAAQTRRHRAQAAQQVHDPVAEWHRLLCEPGLVFTGGLDSENRLVLRGYRAPDAAGVYQPWLEPLDEPRALVAGRNYSTDRVRAVPVQHASGYRASFLRAPALTVAEFMAEIVPYGSADGHRQVFRTERNTLGKPHYVGVEETDDGIAHRFEFGLGWFVDIPAGALTVGGDPVDPDGLTLFHGDPVDAMAFTADETGEVPGGIAVAIELADIHKGIEYQIHWEATTAHVVHLLDVAVDRARQRVTVLRALTRSRELGLGREDFHAEKQPVSARLDEADVQALLSAHDVDSPRRLILGRLQPEQQGRRRRALRFAAVLPRAAATDAESALRDGDRLYLEAGPIVETRNDHLLRFALPPELRQDDEPFAVLVPRREFSHRESCLRRAAKTEGLGAYEGRARMLVQLSRTGRGSAAPANQWHGSTKSPPPRSTATLRSYLARRVEGCFGVVDGSGQHVELRPGVLFATAGMTGAEGIAPGSVVRLSRDEADGVTIHQAIPADITYLDDTPRPMVVFPKDRLKKAEDIRDADAHGRFTVAGLPGLSATARRGTGAGLLRTEHPKIAGVVRRSGPNGAVQAQLVPAPYPRAGILAFDPDDAVAGVRVLDSGTPADDGGDGRPVAWAQLSYLDGSARQIATACEEWGWHYHDSWTRTWPADGGEPRMRRLGRLARSVDEPVFFSKNRTGWTLRYELSALRRCGFPATELLEETFQERPGARRVHWVVARADEGSVWLELAPGRVAEVRGELVRFADGHSLADLDWSLFAPGDLLYGRVEGGVNECGHLVLEDWRPGLRGAFLPARPGQRGGRPRRVLMPVSHIDETGGTLYLGEGEATLPYAAERTLLARHAPHSRVWLDETNALTALDDSLVSRDDVVLLAADAAQGGLRVVGLPQARVELAAWSPRDWFRTEWLRDDLAAGGSAVLGALGALPVTVDEVTHDPQPVITVSRRLQPGGVWPHGTVLARPVVHLGNGQLAMRTGSALVRVHVERLLPGLPTEAVTATADALVAARRLLRLHWDAATRTLTSGLPGDRGGQGETVVRALHAVDSPDGDCLGVLCQDTQTQALCWLPAQDAAWAAGVPGDLLLSHLRKARRLTVLRRGRCMVSLVHHPLIAREYENLAAGQLLRVTRVGELEAPSGRRSHRTLLVSVEPLGVLAVFSAGGTAQLPPEGVMAEVSRLSRVEGRGTLHLVEPGSRRTVADLPDWLCRALGRLHVRSFAAPAGPVEDLVPEWFTKYRDCYRAGREGGERPTGRSTGRAMLWALGALERASGEDVVAAQRTAATALADWLCSEHGQTVVLQRDVQIDLAPLLAACRLGSLLPQRVAELTSGWHAFLLLRLGDRAVSSLHTEALVTQWLTRPERHVLDGDWRRLRTVSVAKYMTAGQVSSVDDFGRAVTGRPTDAESEAAPLARGLLAAVGRLPSAAHLHRDAPLLSRLAAVGRSLRPAEDAAVPPWPPLRAQNGEVDIVCRKVLPSGAPLTLLPAFEPLTTTAERYGSVLLQRAEARRTRDE</sequence>
<dbReference type="RefSeq" id="WP_306105300.1">
    <property type="nucleotide sequence ID" value="NZ_CP120984.1"/>
</dbReference>
<evidence type="ECO:0000256" key="1">
    <source>
        <dbReference type="SAM" id="MobiDB-lite"/>
    </source>
</evidence>
<protein>
    <recommendedName>
        <fullName evidence="4">DNA-binding protein</fullName>
    </recommendedName>
</protein>
<feature type="region of interest" description="Disordered" evidence="1">
    <location>
        <begin position="2041"/>
        <end position="2061"/>
    </location>
</feature>
<proteinExistence type="predicted"/>
<evidence type="ECO:0000313" key="3">
    <source>
        <dbReference type="Proteomes" id="UP001224433"/>
    </source>
</evidence>
<evidence type="ECO:0008006" key="4">
    <source>
        <dbReference type="Google" id="ProtNLM"/>
    </source>
</evidence>
<accession>A0ABY9JRK8</accession>
<keyword evidence="3" id="KW-1185">Reference proteome</keyword>
<feature type="compositionally biased region" description="Polar residues" evidence="1">
    <location>
        <begin position="2050"/>
        <end position="2061"/>
    </location>
</feature>
<geneLocation type="plasmid" evidence="2 3">
    <name>unnamed1</name>
</geneLocation>
<evidence type="ECO:0000313" key="2">
    <source>
        <dbReference type="EMBL" id="WLQ69224.1"/>
    </source>
</evidence>
<keyword evidence="2" id="KW-0614">Plasmid</keyword>
<dbReference type="Proteomes" id="UP001224433">
    <property type="component" value="Plasmid unnamed1"/>
</dbReference>
<reference evidence="2 3" key="1">
    <citation type="submission" date="2023-03" db="EMBL/GenBank/DDBJ databases">
        <title>Isolation and description of six Streptomyces strains from soil environments, able to metabolize different microbial glucans.</title>
        <authorList>
            <person name="Widen T."/>
            <person name="Larsbrink J."/>
        </authorList>
    </citation>
    <scope>NUCLEOTIDE SEQUENCE [LARGE SCALE GENOMIC DNA]</scope>
    <source>
        <strain evidence="2 3">Alt3</strain>
        <plasmid evidence="2 3">unnamed1</plasmid>
    </source>
</reference>
<organism evidence="2 3">
    <name type="scientific">Streptomyces glycanivorans</name>
    <dbReference type="NCBI Taxonomy" id="3033808"/>
    <lineage>
        <taxon>Bacteria</taxon>
        <taxon>Bacillati</taxon>
        <taxon>Actinomycetota</taxon>
        <taxon>Actinomycetes</taxon>
        <taxon>Kitasatosporales</taxon>
        <taxon>Streptomycetaceae</taxon>
        <taxon>Streptomyces</taxon>
    </lineage>
</organism>
<name>A0ABY9JRK8_9ACTN</name>
<gene>
    <name evidence="2" type="ORF">P8A20_37450</name>
</gene>